<evidence type="ECO:0000313" key="2">
    <source>
        <dbReference type="Proteomes" id="UP000499080"/>
    </source>
</evidence>
<sequence length="110" mass="12629">MNMSAAMLAIIMPTLRIYCFAVAIMPLRALFAVYATLFLMPARAAITGRHAAHYHYHFIVYHLHHITTLPLPPSLFINVMPVLFTNCFSFHHCHTTPYAADERCHYAAYY</sequence>
<keyword evidence="2" id="KW-1185">Reference proteome</keyword>
<reference evidence="1 2" key="1">
    <citation type="journal article" date="2019" name="Sci. Rep.">
        <title>Orb-weaving spider Araneus ventricosus genome elucidates the spidroin gene catalogue.</title>
        <authorList>
            <person name="Kono N."/>
            <person name="Nakamura H."/>
            <person name="Ohtoshi R."/>
            <person name="Moran D.A.P."/>
            <person name="Shinohara A."/>
            <person name="Yoshida Y."/>
            <person name="Fujiwara M."/>
            <person name="Mori M."/>
            <person name="Tomita M."/>
            <person name="Arakawa K."/>
        </authorList>
    </citation>
    <scope>NUCLEOTIDE SEQUENCE [LARGE SCALE GENOMIC DNA]</scope>
</reference>
<dbReference type="EMBL" id="BGPR01011346">
    <property type="protein sequence ID" value="GBN50857.1"/>
    <property type="molecule type" value="Genomic_DNA"/>
</dbReference>
<name>A0A4Y2PKY3_ARAVE</name>
<proteinExistence type="predicted"/>
<gene>
    <name evidence="1" type="ORF">AVEN_43760_1</name>
</gene>
<dbReference type="Proteomes" id="UP000499080">
    <property type="component" value="Unassembled WGS sequence"/>
</dbReference>
<evidence type="ECO:0000313" key="1">
    <source>
        <dbReference type="EMBL" id="GBN50857.1"/>
    </source>
</evidence>
<comment type="caution">
    <text evidence="1">The sequence shown here is derived from an EMBL/GenBank/DDBJ whole genome shotgun (WGS) entry which is preliminary data.</text>
</comment>
<accession>A0A4Y2PKY3</accession>
<dbReference type="AlphaFoldDB" id="A0A4Y2PKY3"/>
<protein>
    <submittedName>
        <fullName evidence="1">Uncharacterized protein</fullName>
    </submittedName>
</protein>
<organism evidence="1 2">
    <name type="scientific">Araneus ventricosus</name>
    <name type="common">Orbweaver spider</name>
    <name type="synonym">Epeira ventricosa</name>
    <dbReference type="NCBI Taxonomy" id="182803"/>
    <lineage>
        <taxon>Eukaryota</taxon>
        <taxon>Metazoa</taxon>
        <taxon>Ecdysozoa</taxon>
        <taxon>Arthropoda</taxon>
        <taxon>Chelicerata</taxon>
        <taxon>Arachnida</taxon>
        <taxon>Araneae</taxon>
        <taxon>Araneomorphae</taxon>
        <taxon>Entelegynae</taxon>
        <taxon>Araneoidea</taxon>
        <taxon>Araneidae</taxon>
        <taxon>Araneus</taxon>
    </lineage>
</organism>